<dbReference type="InterPro" id="IPR011333">
    <property type="entry name" value="SKP1/BTB/POZ_sf"/>
</dbReference>
<dbReference type="OrthoDB" id="194443at2759"/>
<dbReference type="PANTHER" id="PTHR47843:SF7">
    <property type="entry name" value="BTB DOMAIN-CONTAINING PROTEIN"/>
    <property type="match status" value="1"/>
</dbReference>
<dbReference type="CDD" id="cd18186">
    <property type="entry name" value="BTB_POZ_ZBTB_KLHL-like"/>
    <property type="match status" value="1"/>
</dbReference>
<dbReference type="PANTHER" id="PTHR47843">
    <property type="entry name" value="BTB DOMAIN-CONTAINING PROTEIN-RELATED"/>
    <property type="match status" value="1"/>
</dbReference>
<reference evidence="1 2" key="1">
    <citation type="submission" date="2016-04" db="EMBL/GenBank/DDBJ databases">
        <title>A degradative enzymes factory behind the ericoid mycorrhizal symbiosis.</title>
        <authorList>
            <consortium name="DOE Joint Genome Institute"/>
            <person name="Martino E."/>
            <person name="Morin E."/>
            <person name="Grelet G."/>
            <person name="Kuo A."/>
            <person name="Kohler A."/>
            <person name="Daghino S."/>
            <person name="Barry K."/>
            <person name="Choi C."/>
            <person name="Cichocki N."/>
            <person name="Clum A."/>
            <person name="Copeland A."/>
            <person name="Hainaut M."/>
            <person name="Haridas S."/>
            <person name="Labutti K."/>
            <person name="Lindquist E."/>
            <person name="Lipzen A."/>
            <person name="Khouja H.-R."/>
            <person name="Murat C."/>
            <person name="Ohm R."/>
            <person name="Olson A."/>
            <person name="Spatafora J."/>
            <person name="Veneault-Fourrey C."/>
            <person name="Henrissat B."/>
            <person name="Grigoriev I."/>
            <person name="Martin F."/>
            <person name="Perotto S."/>
        </authorList>
    </citation>
    <scope>NUCLEOTIDE SEQUENCE [LARGE SCALE GENOMIC DNA]</scope>
    <source>
        <strain evidence="1 2">F</strain>
    </source>
</reference>
<organism evidence="1 2">
    <name type="scientific">Hyaloscypha variabilis (strain UAMH 11265 / GT02V1 / F)</name>
    <name type="common">Meliniomyces variabilis</name>
    <dbReference type="NCBI Taxonomy" id="1149755"/>
    <lineage>
        <taxon>Eukaryota</taxon>
        <taxon>Fungi</taxon>
        <taxon>Dikarya</taxon>
        <taxon>Ascomycota</taxon>
        <taxon>Pezizomycotina</taxon>
        <taxon>Leotiomycetes</taxon>
        <taxon>Helotiales</taxon>
        <taxon>Hyaloscyphaceae</taxon>
        <taxon>Hyaloscypha</taxon>
        <taxon>Hyaloscypha variabilis</taxon>
    </lineage>
</organism>
<dbReference type="STRING" id="1149755.A0A2J6RJX3"/>
<accession>A0A2J6RJX3</accession>
<gene>
    <name evidence="1" type="ORF">L207DRAFT_530259</name>
</gene>
<keyword evidence="2" id="KW-1185">Reference proteome</keyword>
<dbReference type="Proteomes" id="UP000235786">
    <property type="component" value="Unassembled WGS sequence"/>
</dbReference>
<dbReference type="AlphaFoldDB" id="A0A2J6RJX3"/>
<name>A0A2J6RJX3_HYAVF</name>
<evidence type="ECO:0000313" key="1">
    <source>
        <dbReference type="EMBL" id="PMD38791.1"/>
    </source>
</evidence>
<dbReference type="Gene3D" id="3.30.710.10">
    <property type="entry name" value="Potassium Channel Kv1.1, Chain A"/>
    <property type="match status" value="1"/>
</dbReference>
<protein>
    <recommendedName>
        <fullName evidence="3">BTB domain-containing protein</fullName>
    </recommendedName>
</protein>
<evidence type="ECO:0000313" key="2">
    <source>
        <dbReference type="Proteomes" id="UP000235786"/>
    </source>
</evidence>
<proteinExistence type="predicted"/>
<dbReference type="EMBL" id="KZ613947">
    <property type="protein sequence ID" value="PMD38791.1"/>
    <property type="molecule type" value="Genomic_DNA"/>
</dbReference>
<sequence length="231" mass="25754">MSGGTQGEGAKRSVSEYFEATASATLPIVKVYVGPERKLFIFPEVLLCDRFKFFRAAFESGFRESTEKSIDLPEDDPVAFLFVVDRALEGSLDIQKVANAKDVQLVICKAYILAQKLGRFDIAGDVGVALIKYLSRIRVALVDRIVCPRAVKLVYDNTTATTTLRINIVQVATDQYFASLCMSSSVLEKWLESVSSNSTFHLDVMKEIKQRIAGSRARGWDCHTSECILRH</sequence>
<evidence type="ECO:0008006" key="3">
    <source>
        <dbReference type="Google" id="ProtNLM"/>
    </source>
</evidence>